<sequence>MSVQLSPSPTVSVSEAMTHDEYLGALLKQSEGQQIRIHAEIVGWLQELRQRAAYDAARQRMPTRQDEEWRFTDLSELLATQFVKAQTVVPRQSAIAPLTLKEASQSRLVFVNGVYSPEYSDVSALPDGVFVGNLAQLPLEDTYEAIKYIAHHDGEQEVFTALNSTGFPDVAVIWAKKNVIVETPIHLLFVTSVEEHPTFCLPRGLIVAEKGASLTVLEQYSVTAEDCSDRPTQHPYFTNSVMEVFVEENARVNHTLLQRESGDAFHICKTAVAQSRNSHYTCNTLHLGAKLSRHNLDVWQKGEHTETYLNGLTLIGREQISDTHSGVWLNYPHGTTNHLHKCIVDHKAHAIFSGKVTVPQKAQETNAAQLNRNLLLSPKARIDTKPQLQITADNVKCTHGATISQIDADELFYLQSRGINADSARNLLLDAFAAEILDRLPLPSLQKMVAQCVSCRTYE</sequence>
<dbReference type="RefSeq" id="WP_265265912.1">
    <property type="nucleotide sequence ID" value="NZ_JAIHOM010000104.1"/>
</dbReference>
<protein>
    <submittedName>
        <fullName evidence="4">Fe-S cluster assembly protein SufD</fullName>
    </submittedName>
</protein>
<dbReference type="SUPFAM" id="SSF101960">
    <property type="entry name" value="Stabilizer of iron transporter SufD"/>
    <property type="match status" value="1"/>
</dbReference>
<dbReference type="InterPro" id="IPR055346">
    <property type="entry name" value="Fe-S_cluster_assembly_SufBD"/>
</dbReference>
<evidence type="ECO:0000256" key="1">
    <source>
        <dbReference type="ARBA" id="ARBA00043967"/>
    </source>
</evidence>
<accession>A0ABT3LAL1</accession>
<evidence type="ECO:0000313" key="5">
    <source>
        <dbReference type="Proteomes" id="UP001526426"/>
    </source>
</evidence>
<comment type="caution">
    <text evidence="4">The sequence shown here is derived from an EMBL/GenBank/DDBJ whole genome shotgun (WGS) entry which is preliminary data.</text>
</comment>
<dbReference type="InterPro" id="IPR011542">
    <property type="entry name" value="SUF_FeS_clus_asmbl_SufD"/>
</dbReference>
<dbReference type="Proteomes" id="UP001526426">
    <property type="component" value="Unassembled WGS sequence"/>
</dbReference>
<dbReference type="InterPro" id="IPR045595">
    <property type="entry name" value="SufBD_N"/>
</dbReference>
<feature type="domain" description="SUF system FeS cluster assembly SufBD core" evidence="2">
    <location>
        <begin position="198"/>
        <end position="432"/>
    </location>
</feature>
<dbReference type="InterPro" id="IPR000825">
    <property type="entry name" value="SUF_FeS_clus_asmbl_SufBD_core"/>
</dbReference>
<feature type="domain" description="SUF system FeS cluster assembly SufBD N-terminal" evidence="3">
    <location>
        <begin position="35"/>
        <end position="186"/>
    </location>
</feature>
<evidence type="ECO:0000313" key="4">
    <source>
        <dbReference type="EMBL" id="MCW6038020.1"/>
    </source>
</evidence>
<organism evidence="4 5">
    <name type="scientific">Spirulina subsalsa FACHB-351</name>
    <dbReference type="NCBI Taxonomy" id="234711"/>
    <lineage>
        <taxon>Bacteria</taxon>
        <taxon>Bacillati</taxon>
        <taxon>Cyanobacteriota</taxon>
        <taxon>Cyanophyceae</taxon>
        <taxon>Spirulinales</taxon>
        <taxon>Spirulinaceae</taxon>
        <taxon>Spirulina</taxon>
    </lineage>
</organism>
<proteinExistence type="inferred from homology"/>
<gene>
    <name evidence="4" type="primary">sufD</name>
    <name evidence="4" type="ORF">K4A83_17330</name>
</gene>
<dbReference type="PANTHER" id="PTHR43575:SF1">
    <property type="entry name" value="PROTEIN ABCI7, CHLOROPLASTIC"/>
    <property type="match status" value="1"/>
</dbReference>
<dbReference type="EMBL" id="JAIHOM010000104">
    <property type="protein sequence ID" value="MCW6038020.1"/>
    <property type="molecule type" value="Genomic_DNA"/>
</dbReference>
<keyword evidence="5" id="KW-1185">Reference proteome</keyword>
<dbReference type="Pfam" id="PF01458">
    <property type="entry name" value="SUFBD_core"/>
    <property type="match status" value="1"/>
</dbReference>
<dbReference type="PANTHER" id="PTHR43575">
    <property type="entry name" value="PROTEIN ABCI7, CHLOROPLASTIC"/>
    <property type="match status" value="1"/>
</dbReference>
<dbReference type="Pfam" id="PF19295">
    <property type="entry name" value="SufBD_N"/>
    <property type="match status" value="1"/>
</dbReference>
<evidence type="ECO:0000259" key="2">
    <source>
        <dbReference type="Pfam" id="PF01458"/>
    </source>
</evidence>
<dbReference type="NCBIfam" id="TIGR01981">
    <property type="entry name" value="sufD"/>
    <property type="match status" value="1"/>
</dbReference>
<reference evidence="4 5" key="1">
    <citation type="submission" date="2021-08" db="EMBL/GenBank/DDBJ databases">
        <title>Draft genome sequence of Spirulina subsalsa with high tolerance to salinity and hype-accumulation of phycocyanin.</title>
        <authorList>
            <person name="Pei H."/>
            <person name="Jiang L."/>
        </authorList>
    </citation>
    <scope>NUCLEOTIDE SEQUENCE [LARGE SCALE GENOMIC DNA]</scope>
    <source>
        <strain evidence="4 5">FACHB-351</strain>
    </source>
</reference>
<evidence type="ECO:0000259" key="3">
    <source>
        <dbReference type="Pfam" id="PF19295"/>
    </source>
</evidence>
<comment type="similarity">
    <text evidence="1">Belongs to the iron-sulfur cluster assembly SufBD family.</text>
</comment>
<dbReference type="InterPro" id="IPR037284">
    <property type="entry name" value="SUF_FeS_clus_asmbl_SufBD_sf"/>
</dbReference>
<name>A0ABT3LAL1_9CYAN</name>